<dbReference type="InterPro" id="IPR029062">
    <property type="entry name" value="Class_I_gatase-like"/>
</dbReference>
<dbReference type="GO" id="GO:0043565">
    <property type="term" value="F:sequence-specific DNA binding"/>
    <property type="evidence" value="ECO:0007669"/>
    <property type="project" value="InterPro"/>
</dbReference>
<keyword evidence="2" id="KW-0804">Transcription</keyword>
<accession>A0A316EP28</accession>
<dbReference type="InterPro" id="IPR009057">
    <property type="entry name" value="Homeodomain-like_sf"/>
</dbReference>
<dbReference type="InterPro" id="IPR018060">
    <property type="entry name" value="HTH_AraC"/>
</dbReference>
<dbReference type="PROSITE" id="PS01124">
    <property type="entry name" value="HTH_ARAC_FAMILY_2"/>
    <property type="match status" value="1"/>
</dbReference>
<dbReference type="Proteomes" id="UP000245754">
    <property type="component" value="Unassembled WGS sequence"/>
</dbReference>
<comment type="caution">
    <text evidence="4">The sequence shown here is derived from an EMBL/GenBank/DDBJ whole genome shotgun (WGS) entry which is preliminary data.</text>
</comment>
<proteinExistence type="predicted"/>
<gene>
    <name evidence="4" type="ORF">C7419_103550</name>
</gene>
<dbReference type="RefSeq" id="WP_109584274.1">
    <property type="nucleotide sequence ID" value="NZ_QGGT01000003.1"/>
</dbReference>
<protein>
    <submittedName>
        <fullName evidence="4">AraC family transcriptional regulator with amidase-like domain</fullName>
    </submittedName>
</protein>
<evidence type="ECO:0000256" key="2">
    <source>
        <dbReference type="ARBA" id="ARBA00023163"/>
    </source>
</evidence>
<dbReference type="Pfam" id="PF12833">
    <property type="entry name" value="HTH_18"/>
    <property type="match status" value="1"/>
</dbReference>
<sequence length="332" mass="36662">MKQIKIGMIVFPGFQLLDIAGPRDAFSEVAVLSGGAQQYEILTVGTTRGSVQSSSGLTVVPDRTIFDECPDFDTVIVPGGLGIFQAYDDPALSSWLRAHHKQSRRIAAICNGVFALGAAGLIDRRTVTTHWMDVPRLAETFPRTRIEPDFIYAKDGKIYTTAGVTAGIDLSLVLIEEDFGRTRALEVAKYLIVYLRRAGGQSQFSPLLDSMAAPESQSAAIQQHLLDNLHLPHSVASLAERVNMSPRNLTRVFTRDCGVGPMTFLTNARLDAARRFLETTDVTIREVARRCGFDSADNMRRAFHKHLQIHPADYRQRFLTGNELGTSKAKRA</sequence>
<feature type="domain" description="HTH araC/xylS-type" evidence="3">
    <location>
        <begin position="219"/>
        <end position="317"/>
    </location>
</feature>
<dbReference type="EMBL" id="QGGT01000003">
    <property type="protein sequence ID" value="PWK34231.1"/>
    <property type="molecule type" value="Genomic_DNA"/>
</dbReference>
<dbReference type="SUPFAM" id="SSF52317">
    <property type="entry name" value="Class I glutamine amidotransferase-like"/>
    <property type="match status" value="1"/>
</dbReference>
<dbReference type="SMART" id="SM00342">
    <property type="entry name" value="HTH_ARAC"/>
    <property type="match status" value="1"/>
</dbReference>
<dbReference type="InterPro" id="IPR002818">
    <property type="entry name" value="DJ-1/PfpI"/>
</dbReference>
<reference evidence="4 5" key="1">
    <citation type="submission" date="2018-05" db="EMBL/GenBank/DDBJ databases">
        <title>Genomic Encyclopedia of Type Strains, Phase IV (KMG-V): Genome sequencing to study the core and pangenomes of soil and plant-associated prokaryotes.</title>
        <authorList>
            <person name="Whitman W."/>
        </authorList>
    </citation>
    <scope>NUCLEOTIDE SEQUENCE [LARGE SCALE GENOMIC DNA]</scope>
    <source>
        <strain evidence="4 5">SLV-132</strain>
    </source>
</reference>
<evidence type="ECO:0000313" key="5">
    <source>
        <dbReference type="Proteomes" id="UP000245754"/>
    </source>
</evidence>
<dbReference type="GO" id="GO:0003700">
    <property type="term" value="F:DNA-binding transcription factor activity"/>
    <property type="evidence" value="ECO:0007669"/>
    <property type="project" value="InterPro"/>
</dbReference>
<dbReference type="PANTHER" id="PTHR43130">
    <property type="entry name" value="ARAC-FAMILY TRANSCRIPTIONAL REGULATOR"/>
    <property type="match status" value="1"/>
</dbReference>
<evidence type="ECO:0000256" key="1">
    <source>
        <dbReference type="ARBA" id="ARBA00023015"/>
    </source>
</evidence>
<dbReference type="PANTHER" id="PTHR43130:SF3">
    <property type="entry name" value="HTH-TYPE TRANSCRIPTIONAL REGULATOR RV1931C"/>
    <property type="match status" value="1"/>
</dbReference>
<dbReference type="CDD" id="cd03137">
    <property type="entry name" value="GATase1_AraC_1"/>
    <property type="match status" value="1"/>
</dbReference>
<evidence type="ECO:0000259" key="3">
    <source>
        <dbReference type="PROSITE" id="PS01124"/>
    </source>
</evidence>
<dbReference type="InterPro" id="IPR052158">
    <property type="entry name" value="INH-QAR"/>
</dbReference>
<dbReference type="Gene3D" id="3.40.50.880">
    <property type="match status" value="1"/>
</dbReference>
<dbReference type="Gene3D" id="1.10.10.60">
    <property type="entry name" value="Homeodomain-like"/>
    <property type="match status" value="1"/>
</dbReference>
<dbReference type="Pfam" id="PF01965">
    <property type="entry name" value="DJ-1_PfpI"/>
    <property type="match status" value="1"/>
</dbReference>
<dbReference type="AlphaFoldDB" id="A0A316EP28"/>
<dbReference type="SUPFAM" id="SSF46689">
    <property type="entry name" value="Homeodomain-like"/>
    <property type="match status" value="2"/>
</dbReference>
<name>A0A316EP28_9BURK</name>
<keyword evidence="5" id="KW-1185">Reference proteome</keyword>
<keyword evidence="1" id="KW-0805">Transcription regulation</keyword>
<organism evidence="4 5">
    <name type="scientific">Cupriavidus plantarum</name>
    <dbReference type="NCBI Taxonomy" id="942865"/>
    <lineage>
        <taxon>Bacteria</taxon>
        <taxon>Pseudomonadati</taxon>
        <taxon>Pseudomonadota</taxon>
        <taxon>Betaproteobacteria</taxon>
        <taxon>Burkholderiales</taxon>
        <taxon>Burkholderiaceae</taxon>
        <taxon>Cupriavidus</taxon>
    </lineage>
</organism>
<evidence type="ECO:0000313" key="4">
    <source>
        <dbReference type="EMBL" id="PWK34231.1"/>
    </source>
</evidence>